<dbReference type="SUPFAM" id="SSF52080">
    <property type="entry name" value="Ribosomal proteins L15p and L18e"/>
    <property type="match status" value="1"/>
</dbReference>
<feature type="non-terminal residue" evidence="5">
    <location>
        <position position="1"/>
    </location>
</feature>
<keyword evidence="2" id="KW-0689">Ribosomal protein</keyword>
<organism evidence="5">
    <name type="scientific">marine metagenome</name>
    <dbReference type="NCBI Taxonomy" id="408172"/>
    <lineage>
        <taxon>unclassified sequences</taxon>
        <taxon>metagenomes</taxon>
        <taxon>ecological metagenomes</taxon>
    </lineage>
</organism>
<dbReference type="InterPro" id="IPR022947">
    <property type="entry name" value="Ribosomal_eL18_arc"/>
</dbReference>
<dbReference type="Pfam" id="PF17135">
    <property type="entry name" value="Ribosomal_L18"/>
    <property type="match status" value="1"/>
</dbReference>
<evidence type="ECO:0000313" key="5">
    <source>
        <dbReference type="EMBL" id="SUZ83097.1"/>
    </source>
</evidence>
<dbReference type="NCBIfam" id="NF003079">
    <property type="entry name" value="PRK04005.1"/>
    <property type="match status" value="1"/>
</dbReference>
<reference evidence="5" key="1">
    <citation type="submission" date="2018-05" db="EMBL/GenBank/DDBJ databases">
        <authorList>
            <person name="Lanie J.A."/>
            <person name="Ng W.-L."/>
            <person name="Kazmierczak K.M."/>
            <person name="Andrzejewski T.M."/>
            <person name="Davidsen T.M."/>
            <person name="Wayne K.J."/>
            <person name="Tettelin H."/>
            <person name="Glass J.I."/>
            <person name="Rusch D."/>
            <person name="Podicherti R."/>
            <person name="Tsui H.-C.T."/>
            <person name="Winkler M.E."/>
        </authorList>
    </citation>
    <scope>NUCLEOTIDE SEQUENCE</scope>
</reference>
<feature type="domain" description="Large ribosomal subunit protein uL15/eL18" evidence="4">
    <location>
        <begin position="3"/>
        <end position="120"/>
    </location>
</feature>
<dbReference type="PANTHER" id="PTHR10934:SF2">
    <property type="entry name" value="LARGE RIBOSOMAL SUBUNIT PROTEIN EL18"/>
    <property type="match status" value="1"/>
</dbReference>
<dbReference type="AlphaFoldDB" id="A0A381QZL3"/>
<dbReference type="Gene3D" id="3.100.10.10">
    <property type="match status" value="1"/>
</dbReference>
<dbReference type="GO" id="GO:0003723">
    <property type="term" value="F:RNA binding"/>
    <property type="evidence" value="ECO:0007669"/>
    <property type="project" value="TreeGrafter"/>
</dbReference>
<dbReference type="PANTHER" id="PTHR10934">
    <property type="entry name" value="60S RIBOSOMAL PROTEIN L18"/>
    <property type="match status" value="1"/>
</dbReference>
<dbReference type="EMBL" id="UINC01001536">
    <property type="protein sequence ID" value="SUZ83097.1"/>
    <property type="molecule type" value="Genomic_DNA"/>
</dbReference>
<proteinExistence type="inferred from homology"/>
<protein>
    <recommendedName>
        <fullName evidence="4">Large ribosomal subunit protein uL15/eL18 domain-containing protein</fullName>
    </recommendedName>
</protein>
<name>A0A381QZL3_9ZZZZ</name>
<dbReference type="InterPro" id="IPR036227">
    <property type="entry name" value="Ribosomal_uL15/eL18_sf"/>
</dbReference>
<evidence type="ECO:0000256" key="2">
    <source>
        <dbReference type="ARBA" id="ARBA00022980"/>
    </source>
</evidence>
<sequence length="121" mass="12995">VSKTNRKSNQALVALIDDLRDQSRSTGSALWRDIAHRLESSRKNWAEPNLSHLSRHAADKDTILVPGKVLGSGEINAGQTVAAYSFSSGARTKIEASGGRTLSIRELMEENPNGGGVRILG</sequence>
<evidence type="ECO:0000259" key="4">
    <source>
        <dbReference type="Pfam" id="PF17135"/>
    </source>
</evidence>
<keyword evidence="3" id="KW-0687">Ribonucleoprotein</keyword>
<dbReference type="GO" id="GO:0003735">
    <property type="term" value="F:structural constituent of ribosome"/>
    <property type="evidence" value="ECO:0007669"/>
    <property type="project" value="InterPro"/>
</dbReference>
<dbReference type="GO" id="GO:0022625">
    <property type="term" value="C:cytosolic large ribosomal subunit"/>
    <property type="evidence" value="ECO:0007669"/>
    <property type="project" value="TreeGrafter"/>
</dbReference>
<evidence type="ECO:0000256" key="1">
    <source>
        <dbReference type="ARBA" id="ARBA00006815"/>
    </source>
</evidence>
<dbReference type="InterPro" id="IPR021131">
    <property type="entry name" value="Ribosomal_uL15/eL18"/>
</dbReference>
<gene>
    <name evidence="5" type="ORF">METZ01_LOCUS35951</name>
</gene>
<accession>A0A381QZL3</accession>
<dbReference type="InterPro" id="IPR000039">
    <property type="entry name" value="Ribosomal_eL18"/>
</dbReference>
<dbReference type="HAMAP" id="MF_00329">
    <property type="entry name" value="Ribosomal_eL18"/>
    <property type="match status" value="1"/>
</dbReference>
<dbReference type="GO" id="GO:0006412">
    <property type="term" value="P:translation"/>
    <property type="evidence" value="ECO:0007669"/>
    <property type="project" value="InterPro"/>
</dbReference>
<comment type="similarity">
    <text evidence="1">Belongs to the eukaryotic ribosomal protein eL18 family.</text>
</comment>
<evidence type="ECO:0000256" key="3">
    <source>
        <dbReference type="ARBA" id="ARBA00023274"/>
    </source>
</evidence>